<dbReference type="PANTHER" id="PTHR30537:SF68">
    <property type="entry name" value="TRANSCRIPTIONAL REGULATOR-RELATED"/>
    <property type="match status" value="1"/>
</dbReference>
<dbReference type="EMBL" id="CP071502">
    <property type="protein sequence ID" value="QSX37750.1"/>
    <property type="molecule type" value="Genomic_DNA"/>
</dbReference>
<proteinExistence type="inferred from homology"/>
<keyword evidence="7" id="KW-1185">Reference proteome</keyword>
<evidence type="ECO:0000256" key="4">
    <source>
        <dbReference type="ARBA" id="ARBA00023163"/>
    </source>
</evidence>
<keyword evidence="3" id="KW-0238">DNA-binding</keyword>
<evidence type="ECO:0000313" key="6">
    <source>
        <dbReference type="EMBL" id="QSX37750.1"/>
    </source>
</evidence>
<dbReference type="InterPro" id="IPR005119">
    <property type="entry name" value="LysR_subst-bd"/>
</dbReference>
<dbReference type="InterPro" id="IPR058163">
    <property type="entry name" value="LysR-type_TF_proteobact-type"/>
</dbReference>
<evidence type="ECO:0000256" key="2">
    <source>
        <dbReference type="ARBA" id="ARBA00023015"/>
    </source>
</evidence>
<name>A0ABX7R3H6_9GAMM</name>
<keyword evidence="4" id="KW-0804">Transcription</keyword>
<dbReference type="CDD" id="cd08422">
    <property type="entry name" value="PBP2_CrgA_like"/>
    <property type="match status" value="1"/>
</dbReference>
<dbReference type="Proteomes" id="UP000663207">
    <property type="component" value="Chromosome"/>
</dbReference>
<reference evidence="6 7" key="1">
    <citation type="submission" date="2021-03" db="EMBL/GenBank/DDBJ databases">
        <title>Novel species identification of genus Shewanella.</title>
        <authorList>
            <person name="Liu G."/>
            <person name="Zhang Q."/>
        </authorList>
    </citation>
    <scope>NUCLEOTIDE SEQUENCE [LARGE SCALE GENOMIC DNA]</scope>
    <source>
        <strain evidence="6 7">FJAT-52962</strain>
    </source>
</reference>
<sequence>MPDLNGMALFAAVVRSQGFSQAARDTGLPKSTISRKVAQLEEQLGVRLLQRDTRNLSLTQVGALFYQHCESIVNEVEAAKAVIEHTQNDVSGSLRIAIPVSFSQELIAKLCSGFMRLYPNVQLDVQFTDSDVGLVGEGFDIAIKYGPLQSSDLVARLLFERQPILVASPGYLKTKGIPATPNELADHSGILLGTSRSAPIWPLGKGSRKTMVSFNRKVRVNSSIMVKQLALDDFGIAMLSHSVCKKELASGALVPILPEWPMEPFKVYGVYSSRRQLATNISVFLDFFAKRIGSQESLLGMMG</sequence>
<dbReference type="SUPFAM" id="SSF46785">
    <property type="entry name" value="Winged helix' DNA-binding domain"/>
    <property type="match status" value="1"/>
</dbReference>
<evidence type="ECO:0000256" key="3">
    <source>
        <dbReference type="ARBA" id="ARBA00023125"/>
    </source>
</evidence>
<gene>
    <name evidence="6" type="ORF">JYB85_02595</name>
</gene>
<dbReference type="Pfam" id="PF00126">
    <property type="entry name" value="HTH_1"/>
    <property type="match status" value="1"/>
</dbReference>
<evidence type="ECO:0000313" key="7">
    <source>
        <dbReference type="Proteomes" id="UP000663207"/>
    </source>
</evidence>
<dbReference type="SUPFAM" id="SSF53850">
    <property type="entry name" value="Periplasmic binding protein-like II"/>
    <property type="match status" value="1"/>
</dbReference>
<keyword evidence="2" id="KW-0805">Transcription regulation</keyword>
<accession>A0ABX7R3H6</accession>
<protein>
    <submittedName>
        <fullName evidence="6">LysR family transcriptional regulator</fullName>
    </submittedName>
</protein>
<organism evidence="6 7">
    <name type="scientific">Shewanella sedimentimangrovi</name>
    <dbReference type="NCBI Taxonomy" id="2814293"/>
    <lineage>
        <taxon>Bacteria</taxon>
        <taxon>Pseudomonadati</taxon>
        <taxon>Pseudomonadota</taxon>
        <taxon>Gammaproteobacteria</taxon>
        <taxon>Alteromonadales</taxon>
        <taxon>Shewanellaceae</taxon>
        <taxon>Shewanella</taxon>
    </lineage>
</organism>
<dbReference type="InterPro" id="IPR036388">
    <property type="entry name" value="WH-like_DNA-bd_sf"/>
</dbReference>
<dbReference type="Gene3D" id="3.40.190.290">
    <property type="match status" value="1"/>
</dbReference>
<comment type="similarity">
    <text evidence="1">Belongs to the LysR transcriptional regulatory family.</text>
</comment>
<dbReference type="Gene3D" id="1.10.10.10">
    <property type="entry name" value="Winged helix-like DNA-binding domain superfamily/Winged helix DNA-binding domain"/>
    <property type="match status" value="1"/>
</dbReference>
<dbReference type="RefSeq" id="WP_207380929.1">
    <property type="nucleotide sequence ID" value="NZ_CP071502.1"/>
</dbReference>
<dbReference type="Pfam" id="PF03466">
    <property type="entry name" value="LysR_substrate"/>
    <property type="match status" value="1"/>
</dbReference>
<evidence type="ECO:0000256" key="1">
    <source>
        <dbReference type="ARBA" id="ARBA00009437"/>
    </source>
</evidence>
<dbReference type="InterPro" id="IPR000847">
    <property type="entry name" value="LysR_HTH_N"/>
</dbReference>
<dbReference type="InterPro" id="IPR036390">
    <property type="entry name" value="WH_DNA-bd_sf"/>
</dbReference>
<evidence type="ECO:0000259" key="5">
    <source>
        <dbReference type="PROSITE" id="PS50931"/>
    </source>
</evidence>
<dbReference type="PROSITE" id="PS50931">
    <property type="entry name" value="HTH_LYSR"/>
    <property type="match status" value="1"/>
</dbReference>
<feature type="domain" description="HTH lysR-type" evidence="5">
    <location>
        <begin position="2"/>
        <end position="59"/>
    </location>
</feature>
<dbReference type="PANTHER" id="PTHR30537">
    <property type="entry name" value="HTH-TYPE TRANSCRIPTIONAL REGULATOR"/>
    <property type="match status" value="1"/>
</dbReference>